<dbReference type="InterPro" id="IPR011970">
    <property type="entry name" value="MltB_2"/>
</dbReference>
<evidence type="ECO:0000313" key="4">
    <source>
        <dbReference type="EMBL" id="KCZ84621.1"/>
    </source>
</evidence>
<dbReference type="NCBIfam" id="TIGR02283">
    <property type="entry name" value="MltB_2"/>
    <property type="match status" value="1"/>
</dbReference>
<proteinExistence type="predicted"/>
<dbReference type="Gene3D" id="1.10.530.10">
    <property type="match status" value="1"/>
</dbReference>
<dbReference type="InterPro" id="IPR043426">
    <property type="entry name" value="MltB-like"/>
</dbReference>
<dbReference type="InterPro" id="IPR031304">
    <property type="entry name" value="SLT_2"/>
</dbReference>
<feature type="domain" description="Peptidoglycan binding-like" evidence="2">
    <location>
        <begin position="409"/>
        <end position="461"/>
    </location>
</feature>
<dbReference type="AlphaFoldDB" id="A0A069E8S1"/>
<dbReference type="eggNOG" id="COG2951">
    <property type="taxonomic scope" value="Bacteria"/>
</dbReference>
<evidence type="ECO:0000256" key="1">
    <source>
        <dbReference type="SAM" id="MobiDB-lite"/>
    </source>
</evidence>
<gene>
    <name evidence="4" type="ORF">HAD_03040</name>
</gene>
<dbReference type="OrthoDB" id="9808544at2"/>
<evidence type="ECO:0000259" key="2">
    <source>
        <dbReference type="Pfam" id="PF01471"/>
    </source>
</evidence>
<dbReference type="PATRIC" id="fig|1280949.3.peg.621"/>
<organism evidence="4 5">
    <name type="scientific">Hyphomonas adhaerens MHS-3</name>
    <dbReference type="NCBI Taxonomy" id="1280949"/>
    <lineage>
        <taxon>Bacteria</taxon>
        <taxon>Pseudomonadati</taxon>
        <taxon>Pseudomonadota</taxon>
        <taxon>Alphaproteobacteria</taxon>
        <taxon>Hyphomonadales</taxon>
        <taxon>Hyphomonadaceae</taxon>
        <taxon>Hyphomonas</taxon>
    </lineage>
</organism>
<dbReference type="InterPro" id="IPR036365">
    <property type="entry name" value="PGBD-like_sf"/>
</dbReference>
<dbReference type="Pfam" id="PF13406">
    <property type="entry name" value="SLT_2"/>
    <property type="match status" value="1"/>
</dbReference>
<dbReference type="PANTHER" id="PTHR30163:SF8">
    <property type="entry name" value="LYTIC MUREIN TRANSGLYCOSYLASE"/>
    <property type="match status" value="1"/>
</dbReference>
<dbReference type="Gene3D" id="1.10.101.10">
    <property type="entry name" value="PGBD-like superfamily/PGBD"/>
    <property type="match status" value="1"/>
</dbReference>
<sequence length="474" mass="50397">MNPVIRVKDTRCHARLFSGAYKVASYAIARSHIAGAAILAGLLVSCAHSPQASPGTPAPPPPATSQPPGQPAPDTGPISYKSTGNSDMDAWRADFSARAIAAGHDRAIVKSFLENIRPLDLYLGSSFQAAAVGVGDQAEFAKPIWDYLKVPLGSSRVSNGASHLANEAQLFAAIEAKYGVDAEYIAAIWGMESSFGAVIGNFDGPNTLANMAVEGRRKTFAERELLTLMKIVERGDAHREELIAGWAGAMGQTQFMPSTYYAYAQDFDGDGEKDIWKNEGDALASAANYLKSSGWSPGQPWGIEVIVPSGFDFSLADGNERRMETWRGYGLIPIRGGDFQTGGAEYAELWLPAGATGPKYLIFNNFKVFKRYNNADSYALAVGLSGDAFTGKKVPVAVWPTDIAPLTVAEIKILQAGLNARGFDAGVVDGIPGRKTRTALQGFQKSRGVVADGYPTKEMLALVTGQTAGTASTN</sequence>
<dbReference type="InterPro" id="IPR023346">
    <property type="entry name" value="Lysozyme-like_dom_sf"/>
</dbReference>
<evidence type="ECO:0000313" key="5">
    <source>
        <dbReference type="Proteomes" id="UP000027446"/>
    </source>
</evidence>
<dbReference type="Gene3D" id="1.10.8.350">
    <property type="entry name" value="Bacterial muramidase"/>
    <property type="match status" value="1"/>
</dbReference>
<dbReference type="GO" id="GO:0009253">
    <property type="term" value="P:peptidoglycan catabolic process"/>
    <property type="evidence" value="ECO:0007669"/>
    <property type="project" value="TreeGrafter"/>
</dbReference>
<dbReference type="InterPro" id="IPR036366">
    <property type="entry name" value="PGBDSf"/>
</dbReference>
<dbReference type="SUPFAM" id="SSF53955">
    <property type="entry name" value="Lysozyme-like"/>
    <property type="match status" value="1"/>
</dbReference>
<dbReference type="Proteomes" id="UP000027446">
    <property type="component" value="Unassembled WGS sequence"/>
</dbReference>
<dbReference type="GO" id="GO:0008933">
    <property type="term" value="F:peptidoglycan lytic transglycosylase activity"/>
    <property type="evidence" value="ECO:0007669"/>
    <property type="project" value="TreeGrafter"/>
</dbReference>
<reference evidence="4 5" key="1">
    <citation type="journal article" date="2014" name="Antonie Van Leeuwenhoek">
        <title>Hyphomonas beringensis sp. nov. and Hyphomonas chukchiensis sp. nov., isolated from surface seawater of the Bering Sea and Chukchi Sea.</title>
        <authorList>
            <person name="Li C."/>
            <person name="Lai Q."/>
            <person name="Li G."/>
            <person name="Dong C."/>
            <person name="Wang J."/>
            <person name="Liao Y."/>
            <person name="Shao Z."/>
        </authorList>
    </citation>
    <scope>NUCLEOTIDE SEQUENCE [LARGE SCALE GENOMIC DNA]</scope>
    <source>
        <strain evidence="4 5">MHS-3</strain>
    </source>
</reference>
<dbReference type="CDD" id="cd13399">
    <property type="entry name" value="Slt35-like"/>
    <property type="match status" value="1"/>
</dbReference>
<evidence type="ECO:0000259" key="3">
    <source>
        <dbReference type="Pfam" id="PF13406"/>
    </source>
</evidence>
<feature type="domain" description="Transglycosylase SLT" evidence="3">
    <location>
        <begin position="88"/>
        <end position="385"/>
    </location>
</feature>
<comment type="caution">
    <text evidence="4">The sequence shown here is derived from an EMBL/GenBank/DDBJ whole genome shotgun (WGS) entry which is preliminary data.</text>
</comment>
<dbReference type="EMBL" id="ARYH01000001">
    <property type="protein sequence ID" value="KCZ84621.1"/>
    <property type="molecule type" value="Genomic_DNA"/>
</dbReference>
<feature type="region of interest" description="Disordered" evidence="1">
    <location>
        <begin position="50"/>
        <end position="83"/>
    </location>
</feature>
<dbReference type="InterPro" id="IPR002477">
    <property type="entry name" value="Peptidoglycan-bd-like"/>
</dbReference>
<protein>
    <submittedName>
        <fullName evidence="4">Lytic murein transglycosylase</fullName>
    </submittedName>
</protein>
<accession>A0A069E8S1</accession>
<dbReference type="STRING" id="1280949.HAD_03040"/>
<feature type="compositionally biased region" description="Pro residues" evidence="1">
    <location>
        <begin position="56"/>
        <end position="71"/>
    </location>
</feature>
<name>A0A069E8S1_9PROT</name>
<dbReference type="PANTHER" id="PTHR30163">
    <property type="entry name" value="MEMBRANE-BOUND LYTIC MUREIN TRANSGLYCOSYLASE B"/>
    <property type="match status" value="1"/>
</dbReference>
<dbReference type="SUPFAM" id="SSF47090">
    <property type="entry name" value="PGBD-like"/>
    <property type="match status" value="1"/>
</dbReference>
<keyword evidence="5" id="KW-1185">Reference proteome</keyword>
<dbReference type="eggNOG" id="COG3409">
    <property type="taxonomic scope" value="Bacteria"/>
</dbReference>
<dbReference type="Pfam" id="PF01471">
    <property type="entry name" value="PG_binding_1"/>
    <property type="match status" value="1"/>
</dbReference>